<sequence length="191" mass="21320">MTAAGAMASPRLARRHGGAASFGLLAAGAALALLAGSPRQSVVEPLAAFTLAGKADAAGLRLFSAEDVGASRVAMRNSGRHHHRGGYQKGTGSRTMKRFKEPDEVLIYNNALARQNHKYEGLKKRHFLRRLQHKRWVAQSTLPRRFGYALKWLDNLGWGVIIDQEKKQQYKVYREDISEDACPFNHRTLQR</sequence>
<name>A0ABN9V2X1_9DINO</name>
<gene>
    <name evidence="1" type="ORF">PCOR1329_LOCUS53997</name>
</gene>
<dbReference type="EMBL" id="CAUYUJ010016593">
    <property type="protein sequence ID" value="CAK0866956.1"/>
    <property type="molecule type" value="Genomic_DNA"/>
</dbReference>
<proteinExistence type="predicted"/>
<evidence type="ECO:0000313" key="1">
    <source>
        <dbReference type="EMBL" id="CAK0866956.1"/>
    </source>
</evidence>
<reference evidence="1" key="1">
    <citation type="submission" date="2023-10" db="EMBL/GenBank/DDBJ databases">
        <authorList>
            <person name="Chen Y."/>
            <person name="Shah S."/>
            <person name="Dougan E. K."/>
            <person name="Thang M."/>
            <person name="Chan C."/>
        </authorList>
    </citation>
    <scope>NUCLEOTIDE SEQUENCE [LARGE SCALE GENOMIC DNA]</scope>
</reference>
<dbReference type="Proteomes" id="UP001189429">
    <property type="component" value="Unassembled WGS sequence"/>
</dbReference>
<protein>
    <submittedName>
        <fullName evidence="1">Uncharacterized protein</fullName>
    </submittedName>
</protein>
<evidence type="ECO:0000313" key="2">
    <source>
        <dbReference type="Proteomes" id="UP001189429"/>
    </source>
</evidence>
<organism evidence="1 2">
    <name type="scientific">Prorocentrum cordatum</name>
    <dbReference type="NCBI Taxonomy" id="2364126"/>
    <lineage>
        <taxon>Eukaryota</taxon>
        <taxon>Sar</taxon>
        <taxon>Alveolata</taxon>
        <taxon>Dinophyceae</taxon>
        <taxon>Prorocentrales</taxon>
        <taxon>Prorocentraceae</taxon>
        <taxon>Prorocentrum</taxon>
    </lineage>
</organism>
<comment type="caution">
    <text evidence="1">The sequence shown here is derived from an EMBL/GenBank/DDBJ whole genome shotgun (WGS) entry which is preliminary data.</text>
</comment>
<feature type="non-terminal residue" evidence="1">
    <location>
        <position position="191"/>
    </location>
</feature>
<keyword evidence="2" id="KW-1185">Reference proteome</keyword>
<accession>A0ABN9V2X1</accession>